<protein>
    <submittedName>
        <fullName evidence="1">CRISPR-associated protein Cst1</fullName>
    </submittedName>
</protein>
<sequence>MKVELHADDWLLTMSLVGLKRLFPEEAEAIPTGIRFDMSHLEDITDRYFNYLLNNYSIAERENRITARSLSRIGSSTDTFKEAKKQVQKRMTDQLKKIVKYFPDLEATAELENSLEVVKKIKKQEELPLLEEKKDIYIETLRTEAIHDKLTLNFAKSVILSPLFGQVSFLNVVHNSKTISEQKEIMEKDYIRPAILETKWLELLNNETDMEKLRQFLEDHNDYKPFKNWLKVAKKLDTVTQMKTYMEGNIPPCILLEGQLGTGNFEEMIFSPLGTSLDKSLNFSWNLNKKQPVPLSALGRLILFMVPIGASVYQRKIGFGNQSEYENFYGFLYYNDHFANVYQTNNHYRSHRLNENPFEEVIIDVLQESTSKAQYKKQEYMFIEFHSNYDSKKTLLDYYHMPAYITEFFLQSGKTLRWIHRYEYREAFIRSILDGKDPKQILFRYMKEVVNSNRDGINILMAVRERRRFQLLKKGVADVKENSKIVYHTFKQGQSLRRNLLGEQKAREAAMKGVYTAGGDKRIRGIAYRLLNASKAGHRKNFLDTVYRLYLGADMEIPTVLLNVLHERDADFETITSAFISGLLSNDNIEQENGVKEQ</sequence>
<dbReference type="RefSeq" id="WP_091658287.1">
    <property type="nucleotide sequence ID" value="NZ_FONT01000002.1"/>
</dbReference>
<dbReference type="NCBIfam" id="TIGR01908">
    <property type="entry name" value="cas_CXXC_CXXC"/>
    <property type="match status" value="1"/>
</dbReference>
<name>A0A1I2BAU8_9BACI</name>
<dbReference type="OrthoDB" id="5540852at2"/>
<keyword evidence="2" id="KW-1185">Reference proteome</keyword>
<dbReference type="InterPro" id="IPR010180">
    <property type="entry name" value="CRISPR-assoc_prot_CXXC-CXXC"/>
</dbReference>
<dbReference type="AlphaFoldDB" id="A0A1I2BAU8"/>
<dbReference type="STRING" id="930128.SAMN05192532_102148"/>
<evidence type="ECO:0000313" key="2">
    <source>
        <dbReference type="Proteomes" id="UP000199516"/>
    </source>
</evidence>
<gene>
    <name evidence="1" type="ORF">SAMN05192532_102148</name>
</gene>
<dbReference type="Proteomes" id="UP000199516">
    <property type="component" value="Unassembled WGS sequence"/>
</dbReference>
<evidence type="ECO:0000313" key="1">
    <source>
        <dbReference type="EMBL" id="SFE52423.1"/>
    </source>
</evidence>
<proteinExistence type="predicted"/>
<dbReference type="EMBL" id="FONT01000002">
    <property type="protein sequence ID" value="SFE52423.1"/>
    <property type="molecule type" value="Genomic_DNA"/>
</dbReference>
<reference evidence="1 2" key="1">
    <citation type="submission" date="2016-10" db="EMBL/GenBank/DDBJ databases">
        <authorList>
            <person name="de Groot N.N."/>
        </authorList>
    </citation>
    <scope>NUCLEOTIDE SEQUENCE [LARGE SCALE GENOMIC DNA]</scope>
    <source>
        <strain evidence="1 2">DSM 23995</strain>
    </source>
</reference>
<accession>A0A1I2BAU8</accession>
<organism evidence="1 2">
    <name type="scientific">Alteribacillus iranensis</name>
    <dbReference type="NCBI Taxonomy" id="930128"/>
    <lineage>
        <taxon>Bacteria</taxon>
        <taxon>Bacillati</taxon>
        <taxon>Bacillota</taxon>
        <taxon>Bacilli</taxon>
        <taxon>Bacillales</taxon>
        <taxon>Bacillaceae</taxon>
        <taxon>Alteribacillus</taxon>
    </lineage>
</organism>